<reference evidence="1 2" key="1">
    <citation type="journal article" date="2019" name="Commun. Biol.">
        <title>The bagworm genome reveals a unique fibroin gene that provides high tensile strength.</title>
        <authorList>
            <person name="Kono N."/>
            <person name="Nakamura H."/>
            <person name="Ohtoshi R."/>
            <person name="Tomita M."/>
            <person name="Numata K."/>
            <person name="Arakawa K."/>
        </authorList>
    </citation>
    <scope>NUCLEOTIDE SEQUENCE [LARGE SCALE GENOMIC DNA]</scope>
</reference>
<accession>A0A4C1W3Z7</accession>
<proteinExistence type="predicted"/>
<dbReference type="EMBL" id="BGZK01000480">
    <property type="protein sequence ID" value="GBP46256.1"/>
    <property type="molecule type" value="Genomic_DNA"/>
</dbReference>
<name>A0A4C1W3Z7_EUMVA</name>
<gene>
    <name evidence="1" type="ORF">EVAR_30385_1</name>
</gene>
<evidence type="ECO:0000313" key="2">
    <source>
        <dbReference type="Proteomes" id="UP000299102"/>
    </source>
</evidence>
<keyword evidence="2" id="KW-1185">Reference proteome</keyword>
<dbReference type="AlphaFoldDB" id="A0A4C1W3Z7"/>
<dbReference type="Proteomes" id="UP000299102">
    <property type="component" value="Unassembled WGS sequence"/>
</dbReference>
<comment type="caution">
    <text evidence="1">The sequence shown here is derived from an EMBL/GenBank/DDBJ whole genome shotgun (WGS) entry which is preliminary data.</text>
</comment>
<protein>
    <submittedName>
        <fullName evidence="1">Uncharacterized protein</fullName>
    </submittedName>
</protein>
<evidence type="ECO:0000313" key="1">
    <source>
        <dbReference type="EMBL" id="GBP46256.1"/>
    </source>
</evidence>
<organism evidence="1 2">
    <name type="scientific">Eumeta variegata</name>
    <name type="common">Bagworm moth</name>
    <name type="synonym">Eumeta japonica</name>
    <dbReference type="NCBI Taxonomy" id="151549"/>
    <lineage>
        <taxon>Eukaryota</taxon>
        <taxon>Metazoa</taxon>
        <taxon>Ecdysozoa</taxon>
        <taxon>Arthropoda</taxon>
        <taxon>Hexapoda</taxon>
        <taxon>Insecta</taxon>
        <taxon>Pterygota</taxon>
        <taxon>Neoptera</taxon>
        <taxon>Endopterygota</taxon>
        <taxon>Lepidoptera</taxon>
        <taxon>Glossata</taxon>
        <taxon>Ditrysia</taxon>
        <taxon>Tineoidea</taxon>
        <taxon>Psychidae</taxon>
        <taxon>Oiketicinae</taxon>
        <taxon>Eumeta</taxon>
    </lineage>
</organism>
<sequence length="109" mass="12029">MSNGSRISPPELAGCRTAPKGGARDWVVFVPNCVFIVPNFLQRAFREMGITLNAVNGRVNYCVPLLTPLKLSSLKRIKVKLFFEQSRAKTLRVADRRSNTEGATGPPAR</sequence>